<protein>
    <recommendedName>
        <fullName evidence="3">alpha-glucosidase</fullName>
        <ecNumber evidence="3">3.2.1.20</ecNumber>
    </recommendedName>
</protein>
<keyword evidence="5" id="KW-0378">Hydrolase</keyword>
<comment type="caution">
    <text evidence="7">The sequence shown here is derived from an EMBL/GenBank/DDBJ whole genome shotgun (WGS) entry which is preliminary data.</text>
</comment>
<dbReference type="SUPFAM" id="SSF51445">
    <property type="entry name" value="(Trans)glycosidases"/>
    <property type="match status" value="1"/>
</dbReference>
<dbReference type="SMART" id="SM00642">
    <property type="entry name" value="Aamy"/>
    <property type="match status" value="1"/>
</dbReference>
<keyword evidence="5" id="KW-0326">Glycosidase</keyword>
<comment type="similarity">
    <text evidence="2">Belongs to the glycosyl hydrolase 13 family.</text>
</comment>
<reference evidence="7 8" key="1">
    <citation type="submission" date="2021-06" db="EMBL/GenBank/DDBJ databases">
        <title>Caerostris darwini draft genome.</title>
        <authorList>
            <person name="Kono N."/>
            <person name="Arakawa K."/>
        </authorList>
    </citation>
    <scope>NUCLEOTIDE SEQUENCE [LARGE SCALE GENOMIC DNA]</scope>
</reference>
<keyword evidence="4" id="KW-0325">Glycoprotein</keyword>
<dbReference type="PANTHER" id="PTHR10357">
    <property type="entry name" value="ALPHA-AMYLASE FAMILY MEMBER"/>
    <property type="match status" value="1"/>
</dbReference>
<evidence type="ECO:0000313" key="7">
    <source>
        <dbReference type="EMBL" id="GIY70731.1"/>
    </source>
</evidence>
<evidence type="ECO:0000256" key="5">
    <source>
        <dbReference type="ARBA" id="ARBA00023295"/>
    </source>
</evidence>
<evidence type="ECO:0000256" key="1">
    <source>
        <dbReference type="ARBA" id="ARBA00001657"/>
    </source>
</evidence>
<dbReference type="InterPro" id="IPR045857">
    <property type="entry name" value="O16G_dom_2"/>
</dbReference>
<dbReference type="AlphaFoldDB" id="A0AAV4VJX7"/>
<evidence type="ECO:0000256" key="4">
    <source>
        <dbReference type="ARBA" id="ARBA00023180"/>
    </source>
</evidence>
<dbReference type="Proteomes" id="UP001054837">
    <property type="component" value="Unassembled WGS sequence"/>
</dbReference>
<evidence type="ECO:0000313" key="8">
    <source>
        <dbReference type="Proteomes" id="UP001054837"/>
    </source>
</evidence>
<keyword evidence="8" id="KW-1185">Reference proteome</keyword>
<dbReference type="FunFam" id="3.90.400.10:FF:000001">
    <property type="entry name" value="Maltase A3, isoform A"/>
    <property type="match status" value="1"/>
</dbReference>
<sequence length="576" mass="66760">MSLEWWKTNVIYHIYLPAFKDSNNDGIGDFQGLISVLDYFEELKVSTLLLSPFYPSPMKDNGYDITSFTDVDPMYGNMSDFDAFIKEAKEKNLNVIIDFVANHTSDQHPWFLKSINREEPYTDFFIWVDAENNPFEEGRLPPNNWLSVFGGSAWTWNEQRQQFYFHQFLPDQPDLNYRNHKVKSEMQKVLTFWLEKGVDGFRIDAASHLFEDARLLNEPLAKPRKANKDEYGYLNHIYTKGMPETFQLLKEWRQILDYYSNKTEKPKIMIVEGMEKVEDVVCYYGKRNEKIAEIPMNFQLYEVTSTSTGIDLQEIIDKWLKNMPMGKIPNFVLSSHDFPRVASRVGSILASSLQIIMMLLPGIPICYYGDELGMENGVINPENMRDSFALRTQPSNSRDPMRTPMQWNSGKNAGFSDFDIPWLPVNSNFKIQNVEVEKADPFSVLQNFKKLVKLRRELSILYGTFEYAILDVDIFSFTRSIMGAKCFLIVVNMNQIPVTVNLTAKKSSLPEVARLLLTNPQYYAKTLRRRTDLFNDSGSTSSENPSLIHPFDNHVMVPLNNLFLESYQGIVFSFQL</sequence>
<evidence type="ECO:0000259" key="6">
    <source>
        <dbReference type="SMART" id="SM00642"/>
    </source>
</evidence>
<dbReference type="Gene3D" id="3.90.400.10">
    <property type="entry name" value="Oligo-1,6-glucosidase, Domain 2"/>
    <property type="match status" value="1"/>
</dbReference>
<dbReference type="EMBL" id="BPLQ01013223">
    <property type="protein sequence ID" value="GIY70731.1"/>
    <property type="molecule type" value="Genomic_DNA"/>
</dbReference>
<comment type="catalytic activity">
    <reaction evidence="1">
        <text>Hydrolysis of terminal, non-reducing (1-&gt;4)-linked alpha-D-glucose residues with release of alpha-D-glucose.</text>
        <dbReference type="EC" id="3.2.1.20"/>
    </reaction>
</comment>
<evidence type="ECO:0000256" key="2">
    <source>
        <dbReference type="ARBA" id="ARBA00008061"/>
    </source>
</evidence>
<accession>A0AAV4VJX7</accession>
<dbReference type="GO" id="GO:0005975">
    <property type="term" value="P:carbohydrate metabolic process"/>
    <property type="evidence" value="ECO:0007669"/>
    <property type="project" value="InterPro"/>
</dbReference>
<name>A0AAV4VJX7_9ARAC</name>
<dbReference type="InterPro" id="IPR017853">
    <property type="entry name" value="GH"/>
</dbReference>
<dbReference type="PANTHER" id="PTHR10357:SF179">
    <property type="entry name" value="NEUTRAL AND BASIC AMINO ACID TRANSPORT PROTEIN RBAT"/>
    <property type="match status" value="1"/>
</dbReference>
<dbReference type="EC" id="3.2.1.20" evidence="3"/>
<dbReference type="Gene3D" id="2.60.40.1180">
    <property type="entry name" value="Golgi alpha-mannosidase II"/>
    <property type="match status" value="1"/>
</dbReference>
<feature type="domain" description="Glycosyl hydrolase family 13 catalytic" evidence="6">
    <location>
        <begin position="13"/>
        <end position="402"/>
    </location>
</feature>
<evidence type="ECO:0000256" key="3">
    <source>
        <dbReference type="ARBA" id="ARBA00012741"/>
    </source>
</evidence>
<dbReference type="InterPro" id="IPR013780">
    <property type="entry name" value="Glyco_hydro_b"/>
</dbReference>
<dbReference type="Gene3D" id="3.20.20.80">
    <property type="entry name" value="Glycosidases"/>
    <property type="match status" value="1"/>
</dbReference>
<dbReference type="InterPro" id="IPR006047">
    <property type="entry name" value="GH13_cat_dom"/>
</dbReference>
<organism evidence="7 8">
    <name type="scientific">Caerostris darwini</name>
    <dbReference type="NCBI Taxonomy" id="1538125"/>
    <lineage>
        <taxon>Eukaryota</taxon>
        <taxon>Metazoa</taxon>
        <taxon>Ecdysozoa</taxon>
        <taxon>Arthropoda</taxon>
        <taxon>Chelicerata</taxon>
        <taxon>Arachnida</taxon>
        <taxon>Araneae</taxon>
        <taxon>Araneomorphae</taxon>
        <taxon>Entelegynae</taxon>
        <taxon>Araneoidea</taxon>
        <taxon>Araneidae</taxon>
        <taxon>Caerostris</taxon>
    </lineage>
</organism>
<dbReference type="GO" id="GO:0004558">
    <property type="term" value="F:alpha-1,4-glucosidase activity"/>
    <property type="evidence" value="ECO:0007669"/>
    <property type="project" value="UniProtKB-EC"/>
</dbReference>
<proteinExistence type="inferred from homology"/>
<gene>
    <name evidence="7" type="primary">Mal-B1</name>
    <name evidence="7" type="ORF">CDAR_180811</name>
</gene>
<dbReference type="Pfam" id="PF00128">
    <property type="entry name" value="Alpha-amylase"/>
    <property type="match status" value="1"/>
</dbReference>